<comment type="caution">
    <text evidence="2">The sequence shown here is derived from an EMBL/GenBank/DDBJ whole genome shotgun (WGS) entry which is preliminary data.</text>
</comment>
<evidence type="ECO:0000313" key="2">
    <source>
        <dbReference type="EMBL" id="RDI49411.1"/>
    </source>
</evidence>
<name>A0A370H0I4_9NOCA</name>
<dbReference type="STRING" id="1210089.GCA_001613165_06974"/>
<accession>A0A370H0I4</accession>
<protein>
    <submittedName>
        <fullName evidence="2">Putative RNA-binding Zn ribbon-like protein</fullName>
    </submittedName>
</protein>
<dbReference type="InterPro" id="IPR021005">
    <property type="entry name" value="Znf_CGNR"/>
</dbReference>
<dbReference type="InterPro" id="IPR023286">
    <property type="entry name" value="ABATE_dom_sf"/>
</dbReference>
<evidence type="ECO:0000313" key="3">
    <source>
        <dbReference type="Proteomes" id="UP000255355"/>
    </source>
</evidence>
<dbReference type="Pfam" id="PF11706">
    <property type="entry name" value="zf-CGNR"/>
    <property type="match status" value="1"/>
</dbReference>
<dbReference type="AlphaFoldDB" id="A0A370H0I4"/>
<sequence length="179" mass="19996">MHPKDPSTAPLPLRWVEDLINTRSLVYGTDDLADAGALRRWLAERDLPAGDRPVRDADLRRAVRLREGLRALLISREDPDVDVGDLDDLARDLPLVVQSVTGAPQVVPRARESADAALARLLAIVAAASADGTWGRLKACRNPDCRWAYYDHSRNRSRTWCSMETCGNQAKVRAFRRRS</sequence>
<dbReference type="Pfam" id="PF07336">
    <property type="entry name" value="ABATE"/>
    <property type="match status" value="1"/>
</dbReference>
<reference evidence="2 3" key="1">
    <citation type="submission" date="2018-07" db="EMBL/GenBank/DDBJ databases">
        <title>Genomic Encyclopedia of Type Strains, Phase IV (KMG-IV): sequencing the most valuable type-strain genomes for metagenomic binning, comparative biology and taxonomic classification.</title>
        <authorList>
            <person name="Goeker M."/>
        </authorList>
    </citation>
    <scope>NUCLEOTIDE SEQUENCE [LARGE SCALE GENOMIC DNA]</scope>
    <source>
        <strain evidence="2 3">DSM 44952</strain>
    </source>
</reference>
<gene>
    <name evidence="2" type="ORF">DFR68_107539</name>
</gene>
<dbReference type="SUPFAM" id="SSF160904">
    <property type="entry name" value="Jann2411-like"/>
    <property type="match status" value="1"/>
</dbReference>
<dbReference type="RefSeq" id="WP_114699649.1">
    <property type="nucleotide sequence ID" value="NZ_QQAZ01000007.1"/>
</dbReference>
<proteinExistence type="predicted"/>
<dbReference type="EMBL" id="QQAZ01000007">
    <property type="protein sequence ID" value="RDI49411.1"/>
    <property type="molecule type" value="Genomic_DNA"/>
</dbReference>
<dbReference type="Gene3D" id="1.10.3300.10">
    <property type="entry name" value="Jann2411-like domain"/>
    <property type="match status" value="1"/>
</dbReference>
<organism evidence="2 3">
    <name type="scientific">Nocardia mexicana</name>
    <dbReference type="NCBI Taxonomy" id="279262"/>
    <lineage>
        <taxon>Bacteria</taxon>
        <taxon>Bacillati</taxon>
        <taxon>Actinomycetota</taxon>
        <taxon>Actinomycetes</taxon>
        <taxon>Mycobacteriales</taxon>
        <taxon>Nocardiaceae</taxon>
        <taxon>Nocardia</taxon>
    </lineage>
</organism>
<dbReference type="OrthoDB" id="123307at2"/>
<dbReference type="PANTHER" id="PTHR35525">
    <property type="entry name" value="BLL6575 PROTEIN"/>
    <property type="match status" value="1"/>
</dbReference>
<dbReference type="InterPro" id="IPR010852">
    <property type="entry name" value="ABATE"/>
</dbReference>
<dbReference type="Proteomes" id="UP000255355">
    <property type="component" value="Unassembled WGS sequence"/>
</dbReference>
<dbReference type="PANTHER" id="PTHR35525:SF3">
    <property type="entry name" value="BLL6575 PROTEIN"/>
    <property type="match status" value="1"/>
</dbReference>
<evidence type="ECO:0000259" key="1">
    <source>
        <dbReference type="Pfam" id="PF11706"/>
    </source>
</evidence>
<feature type="domain" description="Zinc finger CGNR" evidence="1">
    <location>
        <begin position="136"/>
        <end position="178"/>
    </location>
</feature>
<keyword evidence="3" id="KW-1185">Reference proteome</keyword>